<feature type="domain" description="Methyltransferase type 11" evidence="4">
    <location>
        <begin position="67"/>
        <end position="166"/>
    </location>
</feature>
<dbReference type="PANTHER" id="PTHR44068:SF1">
    <property type="entry name" value="HYPOTHETICAL LOC100005854"/>
    <property type="match status" value="1"/>
</dbReference>
<evidence type="ECO:0000256" key="2">
    <source>
        <dbReference type="ARBA" id="ARBA00038188"/>
    </source>
</evidence>
<dbReference type="GO" id="GO:0003838">
    <property type="term" value="F:sterol 24-C-methyltransferase activity"/>
    <property type="evidence" value="ECO:0007669"/>
    <property type="project" value="TreeGrafter"/>
</dbReference>
<evidence type="ECO:0000256" key="1">
    <source>
        <dbReference type="ARBA" id="ARBA00022679"/>
    </source>
</evidence>
<dbReference type="Proteomes" id="UP001186944">
    <property type="component" value="Unassembled WGS sequence"/>
</dbReference>
<keyword evidence="3" id="KW-1133">Transmembrane helix</keyword>
<evidence type="ECO:0000313" key="5">
    <source>
        <dbReference type="EMBL" id="KAK3084654.1"/>
    </source>
</evidence>
<evidence type="ECO:0000256" key="3">
    <source>
        <dbReference type="SAM" id="Phobius"/>
    </source>
</evidence>
<keyword evidence="6" id="KW-1185">Reference proteome</keyword>
<dbReference type="InterPro" id="IPR013216">
    <property type="entry name" value="Methyltransf_11"/>
</dbReference>
<dbReference type="InterPro" id="IPR029063">
    <property type="entry name" value="SAM-dependent_MTases_sf"/>
</dbReference>
<dbReference type="GO" id="GO:0016126">
    <property type="term" value="P:sterol biosynthetic process"/>
    <property type="evidence" value="ECO:0007669"/>
    <property type="project" value="TreeGrafter"/>
</dbReference>
<name>A0AA89BRC7_PINIB</name>
<dbReference type="SUPFAM" id="SSF53335">
    <property type="entry name" value="S-adenosyl-L-methionine-dependent methyltransferases"/>
    <property type="match status" value="1"/>
</dbReference>
<dbReference type="GO" id="GO:0005783">
    <property type="term" value="C:endoplasmic reticulum"/>
    <property type="evidence" value="ECO:0007669"/>
    <property type="project" value="TreeGrafter"/>
</dbReference>
<dbReference type="CDD" id="cd02440">
    <property type="entry name" value="AdoMet_MTases"/>
    <property type="match status" value="1"/>
</dbReference>
<dbReference type="PANTHER" id="PTHR44068">
    <property type="entry name" value="ZGC:194242"/>
    <property type="match status" value="1"/>
</dbReference>
<evidence type="ECO:0000259" key="4">
    <source>
        <dbReference type="Pfam" id="PF08241"/>
    </source>
</evidence>
<dbReference type="AlphaFoldDB" id="A0AA89BRC7"/>
<reference evidence="5" key="1">
    <citation type="submission" date="2019-08" db="EMBL/GenBank/DDBJ databases">
        <title>The improved chromosome-level genome for the pearl oyster Pinctada fucata martensii using PacBio sequencing and Hi-C.</title>
        <authorList>
            <person name="Zheng Z."/>
        </authorList>
    </citation>
    <scope>NUCLEOTIDE SEQUENCE</scope>
    <source>
        <strain evidence="5">ZZ-2019</strain>
        <tissue evidence="5">Adductor muscle</tissue>
    </source>
</reference>
<sequence length="229" mass="25775">MTSFIKEIVSRNLRNPEKGLGAYLVEVTLSTVFTAFIKEIKFFVKRSTKIIELTVSKANIKPDHVVLEVGFGPGIGLIEAWKRIKDGKGRVYGIDISQAMHKSATQKLEKQIASGKVNLAIGDVMSLPFEDNTFDRIFHTNCFYFWSEPLSCAKELRRVMKPDALMLTGMNVAGVQKVKDDGYMKYGNPDLEMYLETLKSAGFSEIVRENIKHEGKNVVHTFIYASANK</sequence>
<feature type="transmembrane region" description="Helical" evidence="3">
    <location>
        <begin position="20"/>
        <end position="37"/>
    </location>
</feature>
<gene>
    <name evidence="5" type="ORF">FSP39_017005</name>
</gene>
<proteinExistence type="inferred from homology"/>
<evidence type="ECO:0000313" key="6">
    <source>
        <dbReference type="Proteomes" id="UP001186944"/>
    </source>
</evidence>
<dbReference type="Pfam" id="PF08241">
    <property type="entry name" value="Methyltransf_11"/>
    <property type="match status" value="1"/>
</dbReference>
<comment type="similarity">
    <text evidence="2">Belongs to the class I-like SAM-binding methyltransferase superfamily. Erg6/SMT family.</text>
</comment>
<dbReference type="Gene3D" id="3.40.50.150">
    <property type="entry name" value="Vaccinia Virus protein VP39"/>
    <property type="match status" value="1"/>
</dbReference>
<keyword evidence="1" id="KW-0808">Transferase</keyword>
<accession>A0AA89BRC7</accession>
<dbReference type="InterPro" id="IPR050447">
    <property type="entry name" value="Erg6_SMT_methyltransf"/>
</dbReference>
<organism evidence="5 6">
    <name type="scientific">Pinctada imbricata</name>
    <name type="common">Atlantic pearl-oyster</name>
    <name type="synonym">Pinctada martensii</name>
    <dbReference type="NCBI Taxonomy" id="66713"/>
    <lineage>
        <taxon>Eukaryota</taxon>
        <taxon>Metazoa</taxon>
        <taxon>Spiralia</taxon>
        <taxon>Lophotrochozoa</taxon>
        <taxon>Mollusca</taxon>
        <taxon>Bivalvia</taxon>
        <taxon>Autobranchia</taxon>
        <taxon>Pteriomorphia</taxon>
        <taxon>Pterioida</taxon>
        <taxon>Pterioidea</taxon>
        <taxon>Pteriidae</taxon>
        <taxon>Pinctada</taxon>
    </lineage>
</organism>
<keyword evidence="3" id="KW-0472">Membrane</keyword>
<keyword evidence="3" id="KW-0812">Transmembrane</keyword>
<comment type="caution">
    <text evidence="5">The sequence shown here is derived from an EMBL/GenBank/DDBJ whole genome shotgun (WGS) entry which is preliminary data.</text>
</comment>
<dbReference type="EMBL" id="VSWD01000013">
    <property type="protein sequence ID" value="KAK3084654.1"/>
    <property type="molecule type" value="Genomic_DNA"/>
</dbReference>
<protein>
    <recommendedName>
        <fullName evidence="4">Methyltransferase type 11 domain-containing protein</fullName>
    </recommendedName>
</protein>